<protein>
    <submittedName>
        <fullName evidence="2">T-box domain-containing protein</fullName>
    </submittedName>
</protein>
<dbReference type="Proteomes" id="UP000887580">
    <property type="component" value="Unplaced"/>
</dbReference>
<accession>A0AC35F2N4</accession>
<dbReference type="WBParaSite" id="PS1159_v2.g13177.t1">
    <property type="protein sequence ID" value="PS1159_v2.g13177.t1"/>
    <property type="gene ID" value="PS1159_v2.g13177"/>
</dbReference>
<evidence type="ECO:0000313" key="2">
    <source>
        <dbReference type="WBParaSite" id="PS1159_v2.g13177.t1"/>
    </source>
</evidence>
<proteinExistence type="predicted"/>
<evidence type="ECO:0000313" key="1">
    <source>
        <dbReference type="Proteomes" id="UP000887580"/>
    </source>
</evidence>
<reference evidence="2" key="1">
    <citation type="submission" date="2022-11" db="UniProtKB">
        <authorList>
            <consortium name="WormBaseParasite"/>
        </authorList>
    </citation>
    <scope>IDENTIFICATION</scope>
</reference>
<organism evidence="1 2">
    <name type="scientific">Panagrolaimus sp. PS1159</name>
    <dbReference type="NCBI Taxonomy" id="55785"/>
    <lineage>
        <taxon>Eukaryota</taxon>
        <taxon>Metazoa</taxon>
        <taxon>Ecdysozoa</taxon>
        <taxon>Nematoda</taxon>
        <taxon>Chromadorea</taxon>
        <taxon>Rhabditida</taxon>
        <taxon>Tylenchina</taxon>
        <taxon>Panagrolaimomorpha</taxon>
        <taxon>Panagrolaimoidea</taxon>
        <taxon>Panagrolaimidae</taxon>
        <taxon>Panagrolaimus</taxon>
    </lineage>
</organism>
<name>A0AC35F2N4_9BILA</name>
<sequence length="159" mass="18353">MVILRSLHKCCPVLIIYRFEPENSTFTKFIEKEITCSTFITVTAYQNSAVTKLKVDNNPFAKGFRDGGRKRSRCYQASEESEASPPPAKQKYLQATAAETNSSIFSTLFFNTLNYFQNWYNPNMTSNELIENYYSHAFQAQNSMAIFNPQNNFNFESQQ</sequence>